<accession>A0AAX6GMR6</accession>
<reference evidence="1" key="1">
    <citation type="journal article" date="2023" name="GigaByte">
        <title>Genome assembly of the bearded iris, Iris pallida Lam.</title>
        <authorList>
            <person name="Bruccoleri R.E."/>
            <person name="Oakeley E.J."/>
            <person name="Faust A.M.E."/>
            <person name="Altorfer M."/>
            <person name="Dessus-Babus S."/>
            <person name="Burckhardt D."/>
            <person name="Oertli M."/>
            <person name="Naumann U."/>
            <person name="Petersen F."/>
            <person name="Wong J."/>
        </authorList>
    </citation>
    <scope>NUCLEOTIDE SEQUENCE</scope>
    <source>
        <strain evidence="1">GSM-AAB239-AS_SAM_17_03QT</strain>
    </source>
</reference>
<gene>
    <name evidence="2" type="ORF">M6B38_300755</name>
    <name evidence="1" type="ORF">M6B38_357335</name>
</gene>
<reference evidence="1" key="2">
    <citation type="submission" date="2023-04" db="EMBL/GenBank/DDBJ databases">
        <authorList>
            <person name="Bruccoleri R.E."/>
            <person name="Oakeley E.J."/>
            <person name="Faust A.-M."/>
            <person name="Dessus-Babus S."/>
            <person name="Altorfer M."/>
            <person name="Burckhardt D."/>
            <person name="Oertli M."/>
            <person name="Naumann U."/>
            <person name="Petersen F."/>
            <person name="Wong J."/>
        </authorList>
    </citation>
    <scope>NUCLEOTIDE SEQUENCE</scope>
    <source>
        <strain evidence="1">GSM-AAB239-AS_SAM_17_03QT</strain>
        <tissue evidence="1">Leaf</tissue>
    </source>
</reference>
<evidence type="ECO:0000313" key="2">
    <source>
        <dbReference type="EMBL" id="KAJ6843203.1"/>
    </source>
</evidence>
<dbReference type="AlphaFoldDB" id="A0AAX6GMR6"/>
<protein>
    <submittedName>
        <fullName evidence="1">Auxin response factor 17-like</fullName>
    </submittedName>
</protein>
<comment type="caution">
    <text evidence="1">The sequence shown here is derived from an EMBL/GenBank/DDBJ whole genome shotgun (WGS) entry which is preliminary data.</text>
</comment>
<dbReference type="Proteomes" id="UP001140949">
    <property type="component" value="Unassembled WGS sequence"/>
</dbReference>
<evidence type="ECO:0000313" key="1">
    <source>
        <dbReference type="EMBL" id="KAJ6829558.1"/>
    </source>
</evidence>
<name>A0AAX6GMR6_IRIPA</name>
<organism evidence="1 3">
    <name type="scientific">Iris pallida</name>
    <name type="common">Sweet iris</name>
    <dbReference type="NCBI Taxonomy" id="29817"/>
    <lineage>
        <taxon>Eukaryota</taxon>
        <taxon>Viridiplantae</taxon>
        <taxon>Streptophyta</taxon>
        <taxon>Embryophyta</taxon>
        <taxon>Tracheophyta</taxon>
        <taxon>Spermatophyta</taxon>
        <taxon>Magnoliopsida</taxon>
        <taxon>Liliopsida</taxon>
        <taxon>Asparagales</taxon>
        <taxon>Iridaceae</taxon>
        <taxon>Iridoideae</taxon>
        <taxon>Irideae</taxon>
        <taxon>Iris</taxon>
    </lineage>
</organism>
<sequence length="59" mass="7148">MIDGVWTTNENFIREKHSSTSLFAMETFLRVKVICSNDVDEDYWQKIHIKFLVLEERRK</sequence>
<evidence type="ECO:0000313" key="3">
    <source>
        <dbReference type="Proteomes" id="UP001140949"/>
    </source>
</evidence>
<dbReference type="EMBL" id="JANAVB010018399">
    <property type="protein sequence ID" value="KAJ6829558.1"/>
    <property type="molecule type" value="Genomic_DNA"/>
</dbReference>
<proteinExistence type="predicted"/>
<keyword evidence="3" id="KW-1185">Reference proteome</keyword>
<dbReference type="EMBL" id="JANAVB010007397">
    <property type="protein sequence ID" value="KAJ6843203.1"/>
    <property type="molecule type" value="Genomic_DNA"/>
</dbReference>